<organism evidence="3 4">
    <name type="scientific">Mangrovicoccus algicola</name>
    <dbReference type="NCBI Taxonomy" id="2771008"/>
    <lineage>
        <taxon>Bacteria</taxon>
        <taxon>Pseudomonadati</taxon>
        <taxon>Pseudomonadota</taxon>
        <taxon>Alphaproteobacteria</taxon>
        <taxon>Rhodobacterales</taxon>
        <taxon>Paracoccaceae</taxon>
        <taxon>Mangrovicoccus</taxon>
    </lineage>
</organism>
<evidence type="ECO:0000259" key="2">
    <source>
        <dbReference type="PROSITE" id="PS50885"/>
    </source>
</evidence>
<evidence type="ECO:0000256" key="1">
    <source>
        <dbReference type="SAM" id="Phobius"/>
    </source>
</evidence>
<keyword evidence="1" id="KW-0812">Transmembrane</keyword>
<keyword evidence="1" id="KW-1133">Transmembrane helix</keyword>
<dbReference type="SMART" id="SM00304">
    <property type="entry name" value="HAMP"/>
    <property type="match status" value="1"/>
</dbReference>
<proteinExistence type="predicted"/>
<accession>A0A8J6YVU4</accession>
<dbReference type="Proteomes" id="UP000609121">
    <property type="component" value="Unassembled WGS sequence"/>
</dbReference>
<dbReference type="RefSeq" id="WP_193182311.1">
    <property type="nucleotide sequence ID" value="NZ_JACVXA010000026.1"/>
</dbReference>
<dbReference type="AlphaFoldDB" id="A0A8J6YVU4"/>
<keyword evidence="1" id="KW-0472">Membrane</keyword>
<name>A0A8J6YVU4_9RHOB</name>
<dbReference type="SUPFAM" id="SSF158472">
    <property type="entry name" value="HAMP domain-like"/>
    <property type="match status" value="1"/>
</dbReference>
<dbReference type="GO" id="GO:0016020">
    <property type="term" value="C:membrane"/>
    <property type="evidence" value="ECO:0007669"/>
    <property type="project" value="InterPro"/>
</dbReference>
<keyword evidence="4" id="KW-1185">Reference proteome</keyword>
<sequence length="290" mass="31953">MGLRLKYNLVLVLACLLGIAAATVLSYVFVQRSAVEDVKQNIRLLRGNALAVRSYTLNHVEPLLEDDSDILFLPETVTAFAARTVFDTFRGSFPEYSYKESALDPTNPADRPDARERAMIEQFRADPELDQIASVLDTGAGRELTMAFPITITQEGCLRCHSTPEAAPPAMIDLYGPANGFGWQLGETVGAQFISAPMTLVEARARDARLMLIGGLALVFLLVFVMTNLLLGRMVLTPVRRMSALAEKVSLGDFSVPEYRKPGRDEISSLSASFNRMRRSLERAMSMIDG</sequence>
<dbReference type="PROSITE" id="PS50885">
    <property type="entry name" value="HAMP"/>
    <property type="match status" value="1"/>
</dbReference>
<comment type="caution">
    <text evidence="3">The sequence shown here is derived from an EMBL/GenBank/DDBJ whole genome shotgun (WGS) entry which is preliminary data.</text>
</comment>
<reference evidence="3" key="1">
    <citation type="submission" date="2020-09" db="EMBL/GenBank/DDBJ databases">
        <title>A novel bacterium of genus Mangrovicoccus, isolated from South China Sea.</title>
        <authorList>
            <person name="Huang H."/>
            <person name="Mo K."/>
            <person name="Hu Y."/>
        </authorList>
    </citation>
    <scope>NUCLEOTIDE SEQUENCE</scope>
    <source>
        <strain evidence="3">HB182678</strain>
    </source>
</reference>
<dbReference type="CDD" id="cd06225">
    <property type="entry name" value="HAMP"/>
    <property type="match status" value="1"/>
</dbReference>
<evidence type="ECO:0000313" key="3">
    <source>
        <dbReference type="EMBL" id="MBE3638572.1"/>
    </source>
</evidence>
<protein>
    <submittedName>
        <fullName evidence="3">DUF3365 domain-containing protein</fullName>
    </submittedName>
</protein>
<dbReference type="Pfam" id="PF11845">
    <property type="entry name" value="Tll0287-like"/>
    <property type="match status" value="1"/>
</dbReference>
<dbReference type="InterPro" id="IPR021796">
    <property type="entry name" value="Tll0287-like_dom"/>
</dbReference>
<dbReference type="GO" id="GO:0007165">
    <property type="term" value="P:signal transduction"/>
    <property type="evidence" value="ECO:0007669"/>
    <property type="project" value="InterPro"/>
</dbReference>
<dbReference type="InterPro" id="IPR003660">
    <property type="entry name" value="HAMP_dom"/>
</dbReference>
<dbReference type="Pfam" id="PF00672">
    <property type="entry name" value="HAMP"/>
    <property type="match status" value="1"/>
</dbReference>
<feature type="transmembrane region" description="Helical" evidence="1">
    <location>
        <begin position="210"/>
        <end position="231"/>
    </location>
</feature>
<feature type="domain" description="HAMP" evidence="2">
    <location>
        <begin position="233"/>
        <end position="286"/>
    </location>
</feature>
<dbReference type="Gene3D" id="6.10.340.10">
    <property type="match status" value="1"/>
</dbReference>
<evidence type="ECO:0000313" key="4">
    <source>
        <dbReference type="Proteomes" id="UP000609121"/>
    </source>
</evidence>
<dbReference type="EMBL" id="JACVXA010000026">
    <property type="protein sequence ID" value="MBE3638572.1"/>
    <property type="molecule type" value="Genomic_DNA"/>
</dbReference>
<gene>
    <name evidence="3" type="ORF">ICN82_10185</name>
</gene>